<dbReference type="GO" id="GO:0016020">
    <property type="term" value="C:membrane"/>
    <property type="evidence" value="ECO:0007669"/>
    <property type="project" value="UniProtKB-SubCell"/>
</dbReference>
<evidence type="ECO:0000256" key="5">
    <source>
        <dbReference type="ARBA" id="ARBA00023136"/>
    </source>
</evidence>
<feature type="transmembrane region" description="Helical" evidence="6">
    <location>
        <begin position="91"/>
        <end position="110"/>
    </location>
</feature>
<evidence type="ECO:0000256" key="4">
    <source>
        <dbReference type="ARBA" id="ARBA00022989"/>
    </source>
</evidence>
<name>A0A7C3GEF9_9BACT</name>
<feature type="transmembrane region" description="Helical" evidence="6">
    <location>
        <begin position="6"/>
        <end position="28"/>
    </location>
</feature>
<feature type="transmembrane region" description="Helical" evidence="6">
    <location>
        <begin position="404"/>
        <end position="426"/>
    </location>
</feature>
<dbReference type="PANTHER" id="PTHR42948:SF1">
    <property type="entry name" value="TRANSPORTER"/>
    <property type="match status" value="1"/>
</dbReference>
<dbReference type="InterPro" id="IPR037272">
    <property type="entry name" value="SNS_sf"/>
</dbReference>
<keyword evidence="4 6" id="KW-1133">Transmembrane helix</keyword>
<feature type="transmembrane region" description="Helical" evidence="6">
    <location>
        <begin position="165"/>
        <end position="187"/>
    </location>
</feature>
<dbReference type="Proteomes" id="UP000886043">
    <property type="component" value="Unassembled WGS sequence"/>
</dbReference>
<protein>
    <submittedName>
        <fullName evidence="7">Sodium:calcium symporter</fullName>
    </submittedName>
</protein>
<evidence type="ECO:0000256" key="3">
    <source>
        <dbReference type="ARBA" id="ARBA00022692"/>
    </source>
</evidence>
<feature type="transmembrane region" description="Helical" evidence="6">
    <location>
        <begin position="483"/>
        <end position="502"/>
    </location>
</feature>
<dbReference type="PROSITE" id="PS50267">
    <property type="entry name" value="NA_NEUROTRAN_SYMP_3"/>
    <property type="match status" value="1"/>
</dbReference>
<feature type="transmembrane region" description="Helical" evidence="6">
    <location>
        <begin position="40"/>
        <end position="59"/>
    </location>
</feature>
<evidence type="ECO:0000313" key="7">
    <source>
        <dbReference type="EMBL" id="HFC97518.1"/>
    </source>
</evidence>
<evidence type="ECO:0000256" key="1">
    <source>
        <dbReference type="ARBA" id="ARBA00004141"/>
    </source>
</evidence>
<evidence type="ECO:0000256" key="6">
    <source>
        <dbReference type="SAM" id="Phobius"/>
    </source>
</evidence>
<dbReference type="PRINTS" id="PR00176">
    <property type="entry name" value="NANEUSMPORT"/>
</dbReference>
<sequence length="512" mass="56641">MAKREHWGSRIGLILAMAGNAVGLGNFLRFPTQAAQNGGGVFMIPYMISLLLIAIPLMWVEWGIGRYGGVRGHGTTPAIFGLLWRNPLSRYIGILGLFVPFVVACYYVYIESWTLGYAFFALAGKLPRVAAETATGTETYLRPFRDFLLSYTGMKGSGMLYRPSLAAYLFFLLTMFLNYLILVRGISGGIERFAKVAMPILFGLAILLMMRVITLETPLGSAVQGLNFLWEPKWQELGNPRVWLAAAGQVFFTLSLGFGAIITYASYLKRNDDLTLSALTASSLNEFAEVVLGGSIAIPAAAAFFGVAAAQTIAASGAFNLAFVSLPAIFANLPLGSLLGFFWFILLFFAGITSSVAIAQPVIAFLEDEFGLSRKKAVTFTVLVLFALAHFAILVPKALDEMDFWAGTFFVVVFALCEVLVFFWGFDPSAAWREINRGGLIKLPRIFFYIMRYITPFFLTLITGWWLFKELPRYLEETSPTVWFTRGLLLVIFLAFGILVYLSGKKGKSHER</sequence>
<evidence type="ECO:0000256" key="2">
    <source>
        <dbReference type="ARBA" id="ARBA00022448"/>
    </source>
</evidence>
<organism evidence="7">
    <name type="scientific">Thermosulfurimonas dismutans</name>
    <dbReference type="NCBI Taxonomy" id="999894"/>
    <lineage>
        <taxon>Bacteria</taxon>
        <taxon>Pseudomonadati</taxon>
        <taxon>Thermodesulfobacteriota</taxon>
        <taxon>Thermodesulfobacteria</taxon>
        <taxon>Thermodesulfobacteriales</taxon>
        <taxon>Thermodesulfobacteriaceae</taxon>
        <taxon>Thermosulfurimonas</taxon>
    </lineage>
</organism>
<keyword evidence="2" id="KW-0813">Transport</keyword>
<accession>A0A7C3GEF9</accession>
<comment type="subcellular location">
    <subcellularLocation>
        <location evidence="1">Membrane</location>
        <topology evidence="1">Multi-pass membrane protein</topology>
    </subcellularLocation>
</comment>
<keyword evidence="5 6" id="KW-0472">Membrane</keyword>
<feature type="transmembrane region" description="Helical" evidence="6">
    <location>
        <begin position="378"/>
        <end position="398"/>
    </location>
</feature>
<dbReference type="SUPFAM" id="SSF161070">
    <property type="entry name" value="SNF-like"/>
    <property type="match status" value="1"/>
</dbReference>
<keyword evidence="3 6" id="KW-0812">Transmembrane</keyword>
<dbReference type="NCBIfam" id="NF037979">
    <property type="entry name" value="Na_transp"/>
    <property type="match status" value="1"/>
</dbReference>
<dbReference type="InterPro" id="IPR000175">
    <property type="entry name" value="Na/ntran_symport"/>
</dbReference>
<dbReference type="PANTHER" id="PTHR42948">
    <property type="entry name" value="TRANSPORTER"/>
    <property type="match status" value="1"/>
</dbReference>
<feature type="transmembrane region" description="Helical" evidence="6">
    <location>
        <begin position="242"/>
        <end position="267"/>
    </location>
</feature>
<dbReference type="EMBL" id="DRMH01000039">
    <property type="protein sequence ID" value="HFC97518.1"/>
    <property type="molecule type" value="Genomic_DNA"/>
</dbReference>
<feature type="transmembrane region" description="Helical" evidence="6">
    <location>
        <begin position="193"/>
        <end position="213"/>
    </location>
</feature>
<feature type="transmembrane region" description="Helical" evidence="6">
    <location>
        <begin position="446"/>
        <end position="468"/>
    </location>
</feature>
<comment type="caution">
    <text evidence="7">The sequence shown here is derived from an EMBL/GenBank/DDBJ whole genome shotgun (WGS) entry which is preliminary data.</text>
</comment>
<proteinExistence type="predicted"/>
<gene>
    <name evidence="7" type="ORF">ENJ40_03530</name>
</gene>
<dbReference type="AlphaFoldDB" id="A0A7C3GEF9"/>
<dbReference type="Pfam" id="PF00209">
    <property type="entry name" value="SNF"/>
    <property type="match status" value="1"/>
</dbReference>
<feature type="transmembrane region" description="Helical" evidence="6">
    <location>
        <begin position="287"/>
        <end position="310"/>
    </location>
</feature>
<reference evidence="7" key="1">
    <citation type="journal article" date="2020" name="mSystems">
        <title>Genome- and Community-Level Interaction Insights into Carbon Utilization and Element Cycling Functions of Hydrothermarchaeota in Hydrothermal Sediment.</title>
        <authorList>
            <person name="Zhou Z."/>
            <person name="Liu Y."/>
            <person name="Xu W."/>
            <person name="Pan J."/>
            <person name="Luo Z.H."/>
            <person name="Li M."/>
        </authorList>
    </citation>
    <scope>NUCLEOTIDE SEQUENCE [LARGE SCALE GENOMIC DNA]</scope>
    <source>
        <strain evidence="7">HyVt-483</strain>
    </source>
</reference>